<keyword evidence="2" id="KW-1185">Reference proteome</keyword>
<dbReference type="GeneID" id="55813366"/>
<evidence type="ECO:0000313" key="2">
    <source>
        <dbReference type="Proteomes" id="UP000318687"/>
    </source>
</evidence>
<dbReference type="Proteomes" id="UP000318687">
    <property type="component" value="Segment"/>
</dbReference>
<dbReference type="EMBL" id="MN096362">
    <property type="protein sequence ID" value="QDK01931.1"/>
    <property type="molecule type" value="Genomic_DNA"/>
</dbReference>
<dbReference type="RefSeq" id="YP_009884028.1">
    <property type="nucleotide sequence ID" value="NC_049465.1"/>
</dbReference>
<protein>
    <submittedName>
        <fullName evidence="1">Uncharacterized protein</fullName>
    </submittedName>
</protein>
<dbReference type="KEGG" id="vg:55813366"/>
<organism evidence="1 2">
    <name type="scientific">Arthrobacter phage Vibaki</name>
    <dbReference type="NCBI Taxonomy" id="2593333"/>
    <lineage>
        <taxon>Viruses</taxon>
        <taxon>Duplodnaviria</taxon>
        <taxon>Heunggongvirae</taxon>
        <taxon>Uroviricota</taxon>
        <taxon>Caudoviricetes</taxon>
        <taxon>Berryhillviridae</taxon>
        <taxon>Vibakivirus</taxon>
        <taxon>Vibakivirus vibaki</taxon>
    </lineage>
</organism>
<reference evidence="1 2" key="1">
    <citation type="submission" date="2019-06" db="EMBL/GenBank/DDBJ databases">
        <authorList>
            <person name="Alexander J."/>
            <person name="Ertsgaard D.J."/>
            <person name="Fields K.L."/>
            <person name="Fields S.B."/>
            <person name="Humphreys H."/>
            <person name="Kinneman J.E."/>
            <person name="Nelson N.D."/>
            <person name="Olakunle E.K."/>
            <person name="Reimer A.C."/>
            <person name="Robertson C."/>
            <person name="Ross G.V."/>
            <person name="Bonilla J.A."/>
            <person name="Klyczek K."/>
            <person name="Garlena R.A."/>
            <person name="Russell D.A."/>
            <person name="Pope W.H."/>
            <person name="Jacobs-Sera D."/>
            <person name="Hatfull G.F."/>
        </authorList>
    </citation>
    <scope>NUCLEOTIDE SEQUENCE [LARGE SCALE GENOMIC DNA]</scope>
</reference>
<proteinExistence type="predicted"/>
<name>A0A514TZ11_9CAUD</name>
<accession>A0A514TZ11</accession>
<sequence>MTATMPERPAAAELREIRDTAAMVLDPKNPVPADLHAHQIALAVHGRGYTKAPAIRYPDRDELAFELFHADNGRRNRAENLADWNAPHTKRQYAYHLADVAIDMFRKANQ</sequence>
<gene>
    <name evidence="1" type="primary">51</name>
    <name evidence="1" type="ORF">SEA_VIBAKI_51</name>
</gene>
<evidence type="ECO:0000313" key="1">
    <source>
        <dbReference type="EMBL" id="QDK01931.1"/>
    </source>
</evidence>